<dbReference type="Gene3D" id="3.30.40.10">
    <property type="entry name" value="Zinc/RING finger domain, C3HC4 (zinc finger)"/>
    <property type="match status" value="1"/>
</dbReference>
<dbReference type="InterPro" id="IPR001965">
    <property type="entry name" value="Znf_PHD"/>
</dbReference>
<dbReference type="PANTHER" id="PTHR24102:SF28">
    <property type="entry name" value="PHD-TYPE DOMAIN-CONTAINING PROTEIN"/>
    <property type="match status" value="1"/>
</dbReference>
<dbReference type="SUPFAM" id="SSF57903">
    <property type="entry name" value="FYVE/PHD zinc finger"/>
    <property type="match status" value="1"/>
</dbReference>
<dbReference type="EMBL" id="JAIWYP010000001">
    <property type="protein sequence ID" value="KAH3877604.1"/>
    <property type="molecule type" value="Genomic_DNA"/>
</dbReference>
<organism evidence="7 8">
    <name type="scientific">Dreissena polymorpha</name>
    <name type="common">Zebra mussel</name>
    <name type="synonym">Mytilus polymorpha</name>
    <dbReference type="NCBI Taxonomy" id="45954"/>
    <lineage>
        <taxon>Eukaryota</taxon>
        <taxon>Metazoa</taxon>
        <taxon>Spiralia</taxon>
        <taxon>Lophotrochozoa</taxon>
        <taxon>Mollusca</taxon>
        <taxon>Bivalvia</taxon>
        <taxon>Autobranchia</taxon>
        <taxon>Heteroconchia</taxon>
        <taxon>Euheterodonta</taxon>
        <taxon>Imparidentia</taxon>
        <taxon>Neoheterodontei</taxon>
        <taxon>Myida</taxon>
        <taxon>Dreissenoidea</taxon>
        <taxon>Dreissenidae</taxon>
        <taxon>Dreissena</taxon>
    </lineage>
</organism>
<dbReference type="InterPro" id="IPR011011">
    <property type="entry name" value="Znf_FYVE_PHD"/>
</dbReference>
<keyword evidence="4" id="KW-0175">Coiled coil</keyword>
<evidence type="ECO:0000256" key="5">
    <source>
        <dbReference type="SAM" id="MobiDB-lite"/>
    </source>
</evidence>
<sequence>MSKAELNKTQSDLKIAIQTHQILVSKMQVHELDLGLTSQLHSLQKEILSLNQKQKQIVQKLKLELIERTTGMGVENSDPQVCVSTSTPDPGSYVTQASLVMWVPPLTPTPTVSPTTLRIPSYQAGMHNRLEPKDICSGHNVLGSMSSNQSRGGSDPKHSRQRASAHAKQTSSPDVYIERARELKQKLDFMACIELVPPDSVSDAVGKRSERKRRSTNNPNFAYGIELERRSKLSNFIASDYFGAKKNKGVLPKQRYDSSSSDTPPSSPVPSPSNSQLKHLPKDQEEKCCADCGEAGELTACEGCARAYHEDCISAPEARLTDPSAPEARLTDLSRRCKQCQVCSWRQEVSLKTSQSLTAVSEYIEARRGKEEEKRRLLKRNMELLQEKMLLENRTQQLNDILA</sequence>
<evidence type="ECO:0000256" key="2">
    <source>
        <dbReference type="ARBA" id="ARBA00022771"/>
    </source>
</evidence>
<reference evidence="7" key="1">
    <citation type="journal article" date="2019" name="bioRxiv">
        <title>The Genome of the Zebra Mussel, Dreissena polymorpha: A Resource for Invasive Species Research.</title>
        <authorList>
            <person name="McCartney M.A."/>
            <person name="Auch B."/>
            <person name="Kono T."/>
            <person name="Mallez S."/>
            <person name="Zhang Y."/>
            <person name="Obille A."/>
            <person name="Becker A."/>
            <person name="Abrahante J.E."/>
            <person name="Garbe J."/>
            <person name="Badalamenti J.P."/>
            <person name="Herman A."/>
            <person name="Mangelson H."/>
            <person name="Liachko I."/>
            <person name="Sullivan S."/>
            <person name="Sone E.D."/>
            <person name="Koren S."/>
            <person name="Silverstein K.A.T."/>
            <person name="Beckman K.B."/>
            <person name="Gohl D.M."/>
        </authorList>
    </citation>
    <scope>NUCLEOTIDE SEQUENCE</scope>
    <source>
        <strain evidence="7">Duluth1</strain>
        <tissue evidence="7">Whole animal</tissue>
    </source>
</reference>
<accession>A0A9D4RQW1</accession>
<keyword evidence="1" id="KW-0479">Metal-binding</keyword>
<keyword evidence="3" id="KW-0862">Zinc</keyword>
<feature type="compositionally biased region" description="Polar residues" evidence="5">
    <location>
        <begin position="143"/>
        <end position="152"/>
    </location>
</feature>
<dbReference type="AlphaFoldDB" id="A0A9D4RQW1"/>
<evidence type="ECO:0000313" key="8">
    <source>
        <dbReference type="Proteomes" id="UP000828390"/>
    </source>
</evidence>
<name>A0A9D4RQW1_DREPO</name>
<feature type="domain" description="Zinc finger PHD-type" evidence="6">
    <location>
        <begin position="288"/>
        <end position="341"/>
    </location>
</feature>
<keyword evidence="2" id="KW-0863">Zinc-finger</keyword>
<feature type="region of interest" description="Disordered" evidence="5">
    <location>
        <begin position="133"/>
        <end position="176"/>
    </location>
</feature>
<feature type="non-terminal residue" evidence="7">
    <location>
        <position position="403"/>
    </location>
</feature>
<reference evidence="7" key="2">
    <citation type="submission" date="2020-11" db="EMBL/GenBank/DDBJ databases">
        <authorList>
            <person name="McCartney M.A."/>
            <person name="Auch B."/>
            <person name="Kono T."/>
            <person name="Mallez S."/>
            <person name="Becker A."/>
            <person name="Gohl D.M."/>
            <person name="Silverstein K.A.T."/>
            <person name="Koren S."/>
            <person name="Bechman K.B."/>
            <person name="Herman A."/>
            <person name="Abrahante J.E."/>
            <person name="Garbe J."/>
        </authorList>
    </citation>
    <scope>NUCLEOTIDE SEQUENCE</scope>
    <source>
        <strain evidence="7">Duluth1</strain>
        <tissue evidence="7">Whole animal</tissue>
    </source>
</reference>
<evidence type="ECO:0000256" key="4">
    <source>
        <dbReference type="SAM" id="Coils"/>
    </source>
</evidence>
<protein>
    <recommendedName>
        <fullName evidence="6">Zinc finger PHD-type domain-containing protein</fullName>
    </recommendedName>
</protein>
<keyword evidence="8" id="KW-1185">Reference proteome</keyword>
<feature type="coiled-coil region" evidence="4">
    <location>
        <begin position="367"/>
        <end position="394"/>
    </location>
</feature>
<comment type="caution">
    <text evidence="7">The sequence shown here is derived from an EMBL/GenBank/DDBJ whole genome shotgun (WGS) entry which is preliminary data.</text>
</comment>
<evidence type="ECO:0000313" key="7">
    <source>
        <dbReference type="EMBL" id="KAH3877604.1"/>
    </source>
</evidence>
<proteinExistence type="predicted"/>
<feature type="region of interest" description="Disordered" evidence="5">
    <location>
        <begin position="250"/>
        <end position="279"/>
    </location>
</feature>
<evidence type="ECO:0000256" key="1">
    <source>
        <dbReference type="ARBA" id="ARBA00022723"/>
    </source>
</evidence>
<gene>
    <name evidence="7" type="ORF">DPMN_001479</name>
</gene>
<evidence type="ECO:0000259" key="6">
    <source>
        <dbReference type="SMART" id="SM00249"/>
    </source>
</evidence>
<dbReference type="InterPro" id="IPR013083">
    <property type="entry name" value="Znf_RING/FYVE/PHD"/>
</dbReference>
<dbReference type="Proteomes" id="UP000828390">
    <property type="component" value="Unassembled WGS sequence"/>
</dbReference>
<evidence type="ECO:0000256" key="3">
    <source>
        <dbReference type="ARBA" id="ARBA00022833"/>
    </source>
</evidence>
<dbReference type="GO" id="GO:0008270">
    <property type="term" value="F:zinc ion binding"/>
    <property type="evidence" value="ECO:0007669"/>
    <property type="project" value="UniProtKB-KW"/>
</dbReference>
<dbReference type="PANTHER" id="PTHR24102">
    <property type="entry name" value="PHD FINGER PROTEIN"/>
    <property type="match status" value="1"/>
</dbReference>
<dbReference type="SMART" id="SM00249">
    <property type="entry name" value="PHD"/>
    <property type="match status" value="1"/>
</dbReference>